<proteinExistence type="predicted"/>
<organism evidence="2 3">
    <name type="scientific">Vitis vinifera</name>
    <name type="common">Grape</name>
    <dbReference type="NCBI Taxonomy" id="29760"/>
    <lineage>
        <taxon>Eukaryota</taxon>
        <taxon>Viridiplantae</taxon>
        <taxon>Streptophyta</taxon>
        <taxon>Embryophyta</taxon>
        <taxon>Tracheophyta</taxon>
        <taxon>Spermatophyta</taxon>
        <taxon>Magnoliopsida</taxon>
        <taxon>eudicotyledons</taxon>
        <taxon>Gunneridae</taxon>
        <taxon>Pentapetalae</taxon>
        <taxon>rosids</taxon>
        <taxon>Vitales</taxon>
        <taxon>Vitaceae</taxon>
        <taxon>Viteae</taxon>
        <taxon>Vitis</taxon>
    </lineage>
</organism>
<dbReference type="InterPro" id="IPR043502">
    <property type="entry name" value="DNA/RNA_pol_sf"/>
</dbReference>
<dbReference type="InterPro" id="IPR013103">
    <property type="entry name" value="RVT_2"/>
</dbReference>
<keyword evidence="3" id="KW-1185">Reference proteome</keyword>
<gene>
    <name evidence="2" type="ORF">VitviT2T_020291</name>
</gene>
<dbReference type="EMBL" id="CP126660">
    <property type="protein sequence ID" value="WKA02052.1"/>
    <property type="molecule type" value="Genomic_DNA"/>
</dbReference>
<accession>A0ABY9D3V5</accession>
<reference evidence="2 3" key="1">
    <citation type="journal article" date="2023" name="Hortic Res">
        <title>The complete reference genome for grapevine (Vitis vinifera L.) genetics and breeding.</title>
        <authorList>
            <person name="Shi X."/>
            <person name="Cao S."/>
            <person name="Wang X."/>
            <person name="Huang S."/>
            <person name="Wang Y."/>
            <person name="Liu Z."/>
            <person name="Liu W."/>
            <person name="Leng X."/>
            <person name="Peng Y."/>
            <person name="Wang N."/>
            <person name="Wang Y."/>
            <person name="Ma Z."/>
            <person name="Xu X."/>
            <person name="Zhang F."/>
            <person name="Xue H."/>
            <person name="Zhong H."/>
            <person name="Wang Y."/>
            <person name="Zhang K."/>
            <person name="Velt A."/>
            <person name="Avia K."/>
            <person name="Holtgrawe D."/>
            <person name="Grimplet J."/>
            <person name="Matus J.T."/>
            <person name="Ware D."/>
            <person name="Wu X."/>
            <person name="Wang H."/>
            <person name="Liu C."/>
            <person name="Fang Y."/>
            <person name="Rustenholz C."/>
            <person name="Cheng Z."/>
            <person name="Xiao H."/>
            <person name="Zhou Y."/>
        </authorList>
    </citation>
    <scope>NUCLEOTIDE SEQUENCE [LARGE SCALE GENOMIC DNA]</scope>
    <source>
        <strain evidence="3">cv. Pinot noir / PN40024</strain>
        <tissue evidence="2">Leaf</tissue>
    </source>
</reference>
<dbReference type="PANTHER" id="PTHR11439">
    <property type="entry name" value="GAG-POL-RELATED RETROTRANSPOSON"/>
    <property type="match status" value="1"/>
</dbReference>
<dbReference type="Pfam" id="PF07727">
    <property type="entry name" value="RVT_2"/>
    <property type="match status" value="1"/>
</dbReference>
<feature type="domain" description="Reverse transcriptase Ty1/copia-type" evidence="1">
    <location>
        <begin position="11"/>
        <end position="254"/>
    </location>
</feature>
<dbReference type="PANTHER" id="PTHR11439:SF524">
    <property type="entry name" value="RNA-DIRECTED DNA POLYMERASE, PROTEIN KINASE RLK-PELLE-DLSV FAMILY"/>
    <property type="match status" value="1"/>
</dbReference>
<evidence type="ECO:0000313" key="3">
    <source>
        <dbReference type="Proteomes" id="UP001227230"/>
    </source>
</evidence>
<dbReference type="SUPFAM" id="SSF56672">
    <property type="entry name" value="DNA/RNA polymerases"/>
    <property type="match status" value="1"/>
</dbReference>
<protein>
    <recommendedName>
        <fullName evidence="1">Reverse transcriptase Ty1/copia-type domain-containing protein</fullName>
    </recommendedName>
</protein>
<evidence type="ECO:0000313" key="2">
    <source>
        <dbReference type="EMBL" id="WKA02052.1"/>
    </source>
</evidence>
<dbReference type="Proteomes" id="UP001227230">
    <property type="component" value="Chromosome 13"/>
</dbReference>
<evidence type="ECO:0000259" key="1">
    <source>
        <dbReference type="Pfam" id="PF07727"/>
    </source>
</evidence>
<sequence>MTDELMALLKNNTWSLVPLPLGRTPIGYKWVFKVKENPNGSIQKCKARLVAKGFHQVAGFDFIETFSPIVKPGTTRVMLTIALSRGWLIHQLDVNNAFLNGVLHEEVFIEQPLGFIQHNQSHLVCKLHKSLYGLKQAPRAWFEKLSTTLYAFGFISAKSDQSLFIRVTKSHSTYILVYVDDILITGSSEQVVMHLITSLNREFALKDLGEVNYFLGIEVNHTSEGIHLSQGKYITDLLCKAKMQGVNPISTPMTSGQKLLGYGSESVQDVKLYRSIVGALQYVIVTRPETAYSVNIVCQYMQAPLESHWKVVKRILRYLKGTLHHGLHLRKSPTLDLVAFCDAD</sequence>
<name>A0ABY9D3V5_VITVI</name>